<dbReference type="Proteomes" id="UP000000305">
    <property type="component" value="Unassembled WGS sequence"/>
</dbReference>
<dbReference type="AlphaFoldDB" id="E9HJG7"/>
<evidence type="ECO:0000313" key="2">
    <source>
        <dbReference type="EMBL" id="EFX68132.1"/>
    </source>
</evidence>
<dbReference type="InParanoid" id="E9HJG7"/>
<dbReference type="EMBL" id="GL732662">
    <property type="protein sequence ID" value="EFX68132.1"/>
    <property type="molecule type" value="Genomic_DNA"/>
</dbReference>
<name>E9HJG7_DAPPU</name>
<keyword evidence="3" id="KW-1185">Reference proteome</keyword>
<dbReference type="PhylomeDB" id="E9HJG7"/>
<feature type="region of interest" description="Disordered" evidence="1">
    <location>
        <begin position="91"/>
        <end position="118"/>
    </location>
</feature>
<gene>
    <name evidence="2" type="ORF">DAPPUDRAFT_114848</name>
</gene>
<dbReference type="KEGG" id="dpx:DAPPUDRAFT_114848"/>
<organism evidence="2 3">
    <name type="scientific">Daphnia pulex</name>
    <name type="common">Water flea</name>
    <dbReference type="NCBI Taxonomy" id="6669"/>
    <lineage>
        <taxon>Eukaryota</taxon>
        <taxon>Metazoa</taxon>
        <taxon>Ecdysozoa</taxon>
        <taxon>Arthropoda</taxon>
        <taxon>Crustacea</taxon>
        <taxon>Branchiopoda</taxon>
        <taxon>Diplostraca</taxon>
        <taxon>Cladocera</taxon>
        <taxon>Anomopoda</taxon>
        <taxon>Daphniidae</taxon>
        <taxon>Daphnia</taxon>
    </lineage>
</organism>
<dbReference type="HOGENOM" id="CLU_1300782_0_0_1"/>
<reference evidence="2 3" key="1">
    <citation type="journal article" date="2011" name="Science">
        <title>The ecoresponsive genome of Daphnia pulex.</title>
        <authorList>
            <person name="Colbourne J.K."/>
            <person name="Pfrender M.E."/>
            <person name="Gilbert D."/>
            <person name="Thomas W.K."/>
            <person name="Tucker A."/>
            <person name="Oakley T.H."/>
            <person name="Tokishita S."/>
            <person name="Aerts A."/>
            <person name="Arnold G.J."/>
            <person name="Basu M.K."/>
            <person name="Bauer D.J."/>
            <person name="Caceres C.E."/>
            <person name="Carmel L."/>
            <person name="Casola C."/>
            <person name="Choi J.H."/>
            <person name="Detter J.C."/>
            <person name="Dong Q."/>
            <person name="Dusheyko S."/>
            <person name="Eads B.D."/>
            <person name="Frohlich T."/>
            <person name="Geiler-Samerotte K.A."/>
            <person name="Gerlach D."/>
            <person name="Hatcher P."/>
            <person name="Jogdeo S."/>
            <person name="Krijgsveld J."/>
            <person name="Kriventseva E.V."/>
            <person name="Kultz D."/>
            <person name="Laforsch C."/>
            <person name="Lindquist E."/>
            <person name="Lopez J."/>
            <person name="Manak J.R."/>
            <person name="Muller J."/>
            <person name="Pangilinan J."/>
            <person name="Patwardhan R.P."/>
            <person name="Pitluck S."/>
            <person name="Pritham E.J."/>
            <person name="Rechtsteiner A."/>
            <person name="Rho M."/>
            <person name="Rogozin I.B."/>
            <person name="Sakarya O."/>
            <person name="Salamov A."/>
            <person name="Schaack S."/>
            <person name="Shapiro H."/>
            <person name="Shiga Y."/>
            <person name="Skalitzky C."/>
            <person name="Smith Z."/>
            <person name="Souvorov A."/>
            <person name="Sung W."/>
            <person name="Tang Z."/>
            <person name="Tsuchiya D."/>
            <person name="Tu H."/>
            <person name="Vos H."/>
            <person name="Wang M."/>
            <person name="Wolf Y.I."/>
            <person name="Yamagata H."/>
            <person name="Yamada T."/>
            <person name="Ye Y."/>
            <person name="Shaw J.R."/>
            <person name="Andrews J."/>
            <person name="Crease T.J."/>
            <person name="Tang H."/>
            <person name="Lucas S.M."/>
            <person name="Robertson H.M."/>
            <person name="Bork P."/>
            <person name="Koonin E.V."/>
            <person name="Zdobnov E.M."/>
            <person name="Grigoriev I.V."/>
            <person name="Lynch M."/>
            <person name="Boore J.L."/>
        </authorList>
    </citation>
    <scope>NUCLEOTIDE SEQUENCE [LARGE SCALE GENOMIC DNA]</scope>
</reference>
<sequence length="212" mass="24318">MTPLSIHEEDDPLLNKKNEIEEQLHGVLIGQNALNHSNNLDDIVIALNIERDNMNIEEPIGEIAVDVQNVIDADPDLHIIPQADLAINDHNESEDDTESEVSSSISIDSSNDSRLEEPTPFEEEYIAGTKSTRIATYDIWKLMRKNEDSLKAAILVGQEEKPRFLVARMHRQLMDLRTNKAKQLLQQIMYDRNNAIQQMDKIIERFECNPYQ</sequence>
<evidence type="ECO:0000313" key="3">
    <source>
        <dbReference type="Proteomes" id="UP000000305"/>
    </source>
</evidence>
<protein>
    <submittedName>
        <fullName evidence="2">Uncharacterized protein</fullName>
    </submittedName>
</protein>
<proteinExistence type="predicted"/>
<evidence type="ECO:0000256" key="1">
    <source>
        <dbReference type="SAM" id="MobiDB-lite"/>
    </source>
</evidence>
<accession>E9HJG7</accession>
<feature type="compositionally biased region" description="Low complexity" evidence="1">
    <location>
        <begin position="100"/>
        <end position="110"/>
    </location>
</feature>